<accession>A0ABU2ZYZ9</accession>
<gene>
    <name evidence="2" type="ORF">RM573_06000</name>
</gene>
<comment type="caution">
    <text evidence="2">The sequence shown here is derived from an EMBL/GenBank/DDBJ whole genome shotgun (WGS) entry which is preliminary data.</text>
</comment>
<evidence type="ECO:0000313" key="3">
    <source>
        <dbReference type="Proteomes" id="UP001266357"/>
    </source>
</evidence>
<evidence type="ECO:0008006" key="4">
    <source>
        <dbReference type="Google" id="ProtNLM"/>
    </source>
</evidence>
<protein>
    <recommendedName>
        <fullName evidence="4">Lipoprotein</fullName>
    </recommendedName>
</protein>
<dbReference type="PROSITE" id="PS51257">
    <property type="entry name" value="PROKAR_LIPOPROTEIN"/>
    <property type="match status" value="1"/>
</dbReference>
<organism evidence="2 3">
    <name type="scientific">Thalassotalea castellviae</name>
    <dbReference type="NCBI Taxonomy" id="3075612"/>
    <lineage>
        <taxon>Bacteria</taxon>
        <taxon>Pseudomonadati</taxon>
        <taxon>Pseudomonadota</taxon>
        <taxon>Gammaproteobacteria</taxon>
        <taxon>Alteromonadales</taxon>
        <taxon>Colwelliaceae</taxon>
        <taxon>Thalassotalea</taxon>
    </lineage>
</organism>
<proteinExistence type="predicted"/>
<reference evidence="2 3" key="1">
    <citation type="submission" date="2023-09" db="EMBL/GenBank/DDBJ databases">
        <authorList>
            <person name="Rey-Velasco X."/>
        </authorList>
    </citation>
    <scope>NUCLEOTIDE SEQUENCE [LARGE SCALE GENOMIC DNA]</scope>
    <source>
        <strain evidence="2 3">W431</strain>
    </source>
</reference>
<name>A0ABU2ZYZ9_9GAMM</name>
<feature type="chain" id="PRO_5046943884" description="Lipoprotein" evidence="1">
    <location>
        <begin position="25"/>
        <end position="97"/>
    </location>
</feature>
<evidence type="ECO:0000256" key="1">
    <source>
        <dbReference type="SAM" id="SignalP"/>
    </source>
</evidence>
<keyword evidence="1" id="KW-0732">Signal</keyword>
<dbReference type="RefSeq" id="WP_311578698.1">
    <property type="nucleotide sequence ID" value="NZ_JAVRIF010000002.1"/>
</dbReference>
<dbReference type="EMBL" id="JAVRIF010000002">
    <property type="protein sequence ID" value="MDT0603141.1"/>
    <property type="molecule type" value="Genomic_DNA"/>
</dbReference>
<evidence type="ECO:0000313" key="2">
    <source>
        <dbReference type="EMBL" id="MDT0603141.1"/>
    </source>
</evidence>
<dbReference type="Proteomes" id="UP001266357">
    <property type="component" value="Unassembled WGS sequence"/>
</dbReference>
<feature type="signal peptide" evidence="1">
    <location>
        <begin position="1"/>
        <end position="24"/>
    </location>
</feature>
<keyword evidence="3" id="KW-1185">Reference proteome</keyword>
<sequence>MKISAIFAVTAVSVLSACATQENACEDVTLASEQIQECQLLQRKITQAKGKPLIRTELERRYQQDCIDIRYYRDEHQQGICGNKKNIEEIKKTGIKQ</sequence>